<keyword evidence="2" id="KW-0596">Phosphopantetheine</keyword>
<dbReference type="AlphaFoldDB" id="A0A937JNS9"/>
<dbReference type="InterPro" id="IPR001242">
    <property type="entry name" value="Condensation_dom"/>
</dbReference>
<dbReference type="SUPFAM" id="SSF56801">
    <property type="entry name" value="Acetyl-CoA synthetase-like"/>
    <property type="match status" value="1"/>
</dbReference>
<dbReference type="InterPro" id="IPR006162">
    <property type="entry name" value="Ppantetheine_attach_site"/>
</dbReference>
<dbReference type="InterPro" id="IPR025110">
    <property type="entry name" value="AMP-bd_C"/>
</dbReference>
<dbReference type="PROSITE" id="PS50075">
    <property type="entry name" value="CARRIER"/>
    <property type="match status" value="1"/>
</dbReference>
<dbReference type="Gene3D" id="1.10.1200.10">
    <property type="entry name" value="ACP-like"/>
    <property type="match status" value="1"/>
</dbReference>
<evidence type="ECO:0000256" key="1">
    <source>
        <dbReference type="ARBA" id="ARBA00001957"/>
    </source>
</evidence>
<dbReference type="PROSITE" id="PS00012">
    <property type="entry name" value="PHOSPHOPANTETHEINE"/>
    <property type="match status" value="1"/>
</dbReference>
<dbReference type="Proteomes" id="UP000661858">
    <property type="component" value="Unassembled WGS sequence"/>
</dbReference>
<reference evidence="5" key="1">
    <citation type="submission" date="2021-01" db="EMBL/GenBank/DDBJ databases">
        <title>WGS of actinomycetes isolated from Thailand.</title>
        <authorList>
            <person name="Thawai C."/>
        </authorList>
    </citation>
    <scope>NUCLEOTIDE SEQUENCE</scope>
    <source>
        <strain evidence="5">RCU-197</strain>
    </source>
</reference>
<dbReference type="InterPro" id="IPR000873">
    <property type="entry name" value="AMP-dep_synth/lig_dom"/>
</dbReference>
<dbReference type="InterPro" id="IPR042099">
    <property type="entry name" value="ANL_N_sf"/>
</dbReference>
<dbReference type="NCBIfam" id="TIGR01733">
    <property type="entry name" value="AA-adenyl-dom"/>
    <property type="match status" value="1"/>
</dbReference>
<dbReference type="SMART" id="SM00823">
    <property type="entry name" value="PKS_PP"/>
    <property type="match status" value="1"/>
</dbReference>
<evidence type="ECO:0000313" key="5">
    <source>
        <dbReference type="EMBL" id="MBL1082722.1"/>
    </source>
</evidence>
<dbReference type="InterPro" id="IPR023213">
    <property type="entry name" value="CAT-like_dom_sf"/>
</dbReference>
<feature type="domain" description="Carrier" evidence="4">
    <location>
        <begin position="680"/>
        <end position="755"/>
    </location>
</feature>
<keyword evidence="6" id="KW-1185">Reference proteome</keyword>
<dbReference type="Pfam" id="PF00501">
    <property type="entry name" value="AMP-binding"/>
    <property type="match status" value="1"/>
</dbReference>
<dbReference type="InterPro" id="IPR020845">
    <property type="entry name" value="AMP-binding_CS"/>
</dbReference>
<evidence type="ECO:0000256" key="2">
    <source>
        <dbReference type="ARBA" id="ARBA00022450"/>
    </source>
</evidence>
<dbReference type="GO" id="GO:0005737">
    <property type="term" value="C:cytoplasm"/>
    <property type="evidence" value="ECO:0007669"/>
    <property type="project" value="TreeGrafter"/>
</dbReference>
<dbReference type="Gene3D" id="3.40.50.12780">
    <property type="entry name" value="N-terminal domain of ligase-like"/>
    <property type="match status" value="1"/>
</dbReference>
<dbReference type="InterPro" id="IPR020806">
    <property type="entry name" value="PKS_PP-bd"/>
</dbReference>
<dbReference type="PROSITE" id="PS00455">
    <property type="entry name" value="AMP_BINDING"/>
    <property type="match status" value="1"/>
</dbReference>
<dbReference type="GO" id="GO:0017000">
    <property type="term" value="P:antibiotic biosynthetic process"/>
    <property type="evidence" value="ECO:0007669"/>
    <property type="project" value="UniProtKB-ARBA"/>
</dbReference>
<gene>
    <name evidence="5" type="ORF">JK359_12150</name>
</gene>
<dbReference type="GO" id="GO:0003824">
    <property type="term" value="F:catalytic activity"/>
    <property type="evidence" value="ECO:0007669"/>
    <property type="project" value="InterPro"/>
</dbReference>
<dbReference type="EMBL" id="JAERRK010000005">
    <property type="protein sequence ID" value="MBL1082722.1"/>
    <property type="molecule type" value="Genomic_DNA"/>
</dbReference>
<dbReference type="InterPro" id="IPR010071">
    <property type="entry name" value="AA_adenyl_dom"/>
</dbReference>
<dbReference type="GO" id="GO:0043041">
    <property type="term" value="P:amino acid activation for nonribosomal peptide biosynthetic process"/>
    <property type="evidence" value="ECO:0007669"/>
    <property type="project" value="TreeGrafter"/>
</dbReference>
<proteinExistence type="predicted"/>
<dbReference type="SUPFAM" id="SSF52777">
    <property type="entry name" value="CoA-dependent acyltransferases"/>
    <property type="match status" value="2"/>
</dbReference>
<dbReference type="Gene3D" id="3.30.559.10">
    <property type="entry name" value="Chloramphenicol acetyltransferase-like domain"/>
    <property type="match status" value="1"/>
</dbReference>
<dbReference type="Pfam" id="PF00668">
    <property type="entry name" value="Condensation"/>
    <property type="match status" value="1"/>
</dbReference>
<organism evidence="5 6">
    <name type="scientific">Streptomyces actinomycinicus</name>
    <dbReference type="NCBI Taxonomy" id="1695166"/>
    <lineage>
        <taxon>Bacteria</taxon>
        <taxon>Bacillati</taxon>
        <taxon>Actinomycetota</taxon>
        <taxon>Actinomycetes</taxon>
        <taxon>Kitasatosporales</taxon>
        <taxon>Streptomycetaceae</taxon>
        <taxon>Streptomyces</taxon>
    </lineage>
</organism>
<dbReference type="GO" id="GO:0044550">
    <property type="term" value="P:secondary metabolite biosynthetic process"/>
    <property type="evidence" value="ECO:0007669"/>
    <property type="project" value="TreeGrafter"/>
</dbReference>
<comment type="caution">
    <text evidence="5">The sequence shown here is derived from an EMBL/GenBank/DDBJ whole genome shotgun (WGS) entry which is preliminary data.</text>
</comment>
<keyword evidence="3" id="KW-0597">Phosphoprotein</keyword>
<dbReference type="GO" id="GO:0031177">
    <property type="term" value="F:phosphopantetheine binding"/>
    <property type="evidence" value="ECO:0007669"/>
    <property type="project" value="InterPro"/>
</dbReference>
<accession>A0A937JNS9</accession>
<sequence>MTSAEPTTHAPTLRPVPGPDVLLAATIAVMGHFDGDADQTLTVWQNGSARTVRVSTDATAVSATLLAATRSGLLDAEPAPSLDAGRLVDLTGNCPAPADLDLLVRLDDAQRTVHVATGPAWARTATAERLSGLIQRVADHLADPATADASLSRLPFLTTDERNRLVIELNDTTAEVPPRTVAQAIADLAAEDPDAPAVITRDRTLSRQELQDLARTVAGQLARAGIRRGDSVYVCLPRSAELVVAWTAALGAGIVCVPVDPAYPQARIQQIVQGESPTVLTVPSTHELIPHARRIPVVLDLPTGSPSPDCEWPVAAAPESVVYVMHTSGSTGVPKGVAIREIGLRNLMHASARQFGLRPGRRSLSLASPGFDANVWELLAPLYAGAAVVPFDDELISAKGLAECVRETEADTFFPFSPLLIRLDPADFPGIRTVITAGELFSQDLVDRWQPGRDMIYAFGPTEATALQSWHYCHAGSSEPAPSIGRPMTNLRMWLVDPWGGLAAPGAVGELYIGGLGVGAGYAGLPEATAAKFVVRPELDGDSTLYRTGDLASFRPDGAIDFRGRKDNQVKLRGFRVELGEVETVLAALPGIDTAISVVHETDTERLLVAHLIPAPGAELPSPAHLREQLADLLPYYMIPSAFVALTDIPYTPNGKIDRTVLARRPLSEPSGPATGSDHTANREILAEVSAAFAVVLGVPEIAPDQDFFAAGGHSLGVAEIAARLNDHYRTDIRARDLFEHPTPASLTHRIAQLLATTGGATAEPASDEGGLGLLPVQSWQWLLRQARPEDDAAYNVPTLFACGGAVDTERLRAALKALRLRHPMLQATVREVNGAPQVSLDGPELALEVLDLSEAADPEAECAEAVRRRANLPIDLAVGPALRTTLFRLPGGHHRLLTVCHHIVSDGPGIDILARDLVAAYEGTADALPPLTRDPLAVGRTESQLLAKGAFDGQLDHWREVLTPPPAALPLPVDNPRARPAGARTTTVEVEFGAELTGSLREVARQARTGLAAPLAAAVAVALSRSTGHKDICLGTPVNLRGQLGLSEHLTNGANSTVLRLRMGPTSLAELLAEVAEQMHAAIDYARIPFHHVVDRLAMPIVPLRNALFDVFVTCYRRSEAGTAPGLTLSGQVVPLDSGLCDLSFQGCEHRDGLTLILQYDSDLYDEDTALLFLDRWRLALTVLATEPGAPWSRPGLGTPTAPHTPTVAGFGGFRFDTAIGEGGNG</sequence>
<dbReference type="Pfam" id="PF13193">
    <property type="entry name" value="AMP-binding_C"/>
    <property type="match status" value="1"/>
</dbReference>
<dbReference type="InterPro" id="IPR009081">
    <property type="entry name" value="PP-bd_ACP"/>
</dbReference>
<dbReference type="RefSeq" id="WP_201834901.1">
    <property type="nucleotide sequence ID" value="NZ_JAERRK010000005.1"/>
</dbReference>
<dbReference type="CDD" id="cd05930">
    <property type="entry name" value="A_NRPS"/>
    <property type="match status" value="1"/>
</dbReference>
<evidence type="ECO:0000256" key="3">
    <source>
        <dbReference type="ARBA" id="ARBA00022553"/>
    </source>
</evidence>
<evidence type="ECO:0000313" key="6">
    <source>
        <dbReference type="Proteomes" id="UP000661858"/>
    </source>
</evidence>
<dbReference type="Gene3D" id="3.30.300.30">
    <property type="match status" value="1"/>
</dbReference>
<dbReference type="Gene3D" id="3.30.559.30">
    <property type="entry name" value="Nonribosomal peptide synthetase, condensation domain"/>
    <property type="match status" value="1"/>
</dbReference>
<dbReference type="SUPFAM" id="SSF47336">
    <property type="entry name" value="ACP-like"/>
    <property type="match status" value="1"/>
</dbReference>
<dbReference type="Pfam" id="PF00550">
    <property type="entry name" value="PP-binding"/>
    <property type="match status" value="1"/>
</dbReference>
<dbReference type="GO" id="GO:0008610">
    <property type="term" value="P:lipid biosynthetic process"/>
    <property type="evidence" value="ECO:0007669"/>
    <property type="project" value="UniProtKB-ARBA"/>
</dbReference>
<dbReference type="PANTHER" id="PTHR45527:SF1">
    <property type="entry name" value="FATTY ACID SYNTHASE"/>
    <property type="match status" value="1"/>
</dbReference>
<evidence type="ECO:0000259" key="4">
    <source>
        <dbReference type="PROSITE" id="PS50075"/>
    </source>
</evidence>
<dbReference type="InterPro" id="IPR036736">
    <property type="entry name" value="ACP-like_sf"/>
</dbReference>
<protein>
    <submittedName>
        <fullName evidence="5">Amino acid adenylation domain-containing protein</fullName>
    </submittedName>
</protein>
<comment type="cofactor">
    <cofactor evidence="1">
        <name>pantetheine 4'-phosphate</name>
        <dbReference type="ChEBI" id="CHEBI:47942"/>
    </cofactor>
</comment>
<dbReference type="InterPro" id="IPR045851">
    <property type="entry name" value="AMP-bd_C_sf"/>
</dbReference>
<dbReference type="PANTHER" id="PTHR45527">
    <property type="entry name" value="NONRIBOSOMAL PEPTIDE SYNTHETASE"/>
    <property type="match status" value="1"/>
</dbReference>
<name>A0A937JNS9_9ACTN</name>